<dbReference type="AlphaFoldDB" id="A0A6A6HWR1"/>
<keyword evidence="9" id="KW-1185">Reference proteome</keyword>
<evidence type="ECO:0000256" key="1">
    <source>
        <dbReference type="ARBA" id="ARBA00004173"/>
    </source>
</evidence>
<evidence type="ECO:0000256" key="3">
    <source>
        <dbReference type="ARBA" id="ARBA00016197"/>
    </source>
</evidence>
<keyword evidence="4" id="KW-0809">Transit peptide</keyword>
<name>A0A6A6HWR1_9PLEO</name>
<comment type="subcellular location">
    <subcellularLocation>
        <location evidence="1">Mitochondrion</location>
    </subcellularLocation>
</comment>
<feature type="domain" description="Aminoglycoside phosphotransferase" evidence="7">
    <location>
        <begin position="167"/>
        <end position="243"/>
    </location>
</feature>
<dbReference type="InterPro" id="IPR011009">
    <property type="entry name" value="Kinase-like_dom_sf"/>
</dbReference>
<gene>
    <name evidence="8" type="ORF">BU26DRAFT_535204</name>
</gene>
<evidence type="ECO:0000256" key="5">
    <source>
        <dbReference type="ARBA" id="ARBA00023128"/>
    </source>
</evidence>
<dbReference type="InterPro" id="IPR002575">
    <property type="entry name" value="Aminoglycoside_PTrfase"/>
</dbReference>
<reference evidence="8" key="1">
    <citation type="journal article" date="2020" name="Stud. Mycol.">
        <title>101 Dothideomycetes genomes: a test case for predicting lifestyles and emergence of pathogens.</title>
        <authorList>
            <person name="Haridas S."/>
            <person name="Albert R."/>
            <person name="Binder M."/>
            <person name="Bloem J."/>
            <person name="Labutti K."/>
            <person name="Salamov A."/>
            <person name="Andreopoulos B."/>
            <person name="Baker S."/>
            <person name="Barry K."/>
            <person name="Bills G."/>
            <person name="Bluhm B."/>
            <person name="Cannon C."/>
            <person name="Castanera R."/>
            <person name="Culley D."/>
            <person name="Daum C."/>
            <person name="Ezra D."/>
            <person name="Gonzalez J."/>
            <person name="Henrissat B."/>
            <person name="Kuo A."/>
            <person name="Liang C."/>
            <person name="Lipzen A."/>
            <person name="Lutzoni F."/>
            <person name="Magnuson J."/>
            <person name="Mondo S."/>
            <person name="Nolan M."/>
            <person name="Ohm R."/>
            <person name="Pangilinan J."/>
            <person name="Park H.-J."/>
            <person name="Ramirez L."/>
            <person name="Alfaro M."/>
            <person name="Sun H."/>
            <person name="Tritt A."/>
            <person name="Yoshinaga Y."/>
            <person name="Zwiers L.-H."/>
            <person name="Turgeon B."/>
            <person name="Goodwin S."/>
            <person name="Spatafora J."/>
            <person name="Crous P."/>
            <person name="Grigoriev I."/>
        </authorList>
    </citation>
    <scope>NUCLEOTIDE SEQUENCE</scope>
    <source>
        <strain evidence="8">CBS 122368</strain>
    </source>
</reference>
<organism evidence="8 9">
    <name type="scientific">Trematosphaeria pertusa</name>
    <dbReference type="NCBI Taxonomy" id="390896"/>
    <lineage>
        <taxon>Eukaryota</taxon>
        <taxon>Fungi</taxon>
        <taxon>Dikarya</taxon>
        <taxon>Ascomycota</taxon>
        <taxon>Pezizomycotina</taxon>
        <taxon>Dothideomycetes</taxon>
        <taxon>Pleosporomycetidae</taxon>
        <taxon>Pleosporales</taxon>
        <taxon>Massarineae</taxon>
        <taxon>Trematosphaeriaceae</taxon>
        <taxon>Trematosphaeria</taxon>
    </lineage>
</organism>
<dbReference type="EMBL" id="ML987210">
    <property type="protein sequence ID" value="KAF2241820.1"/>
    <property type="molecule type" value="Genomic_DNA"/>
</dbReference>
<dbReference type="RefSeq" id="XP_033676824.1">
    <property type="nucleotide sequence ID" value="XM_033831256.1"/>
</dbReference>
<dbReference type="PANTHER" id="PTHR36091">
    <property type="entry name" value="ALTERED INHERITANCE OF MITOCHONDRIA PROTEIN 9, MITOCHONDRIAL"/>
    <property type="match status" value="1"/>
</dbReference>
<evidence type="ECO:0000256" key="4">
    <source>
        <dbReference type="ARBA" id="ARBA00022946"/>
    </source>
</evidence>
<dbReference type="Pfam" id="PF01636">
    <property type="entry name" value="APH"/>
    <property type="match status" value="1"/>
</dbReference>
<dbReference type="InterPro" id="IPR051035">
    <property type="entry name" value="Mito_inheritance_9"/>
</dbReference>
<comment type="similarity">
    <text evidence="2">Belongs to the AIM9 family.</text>
</comment>
<sequence>MPPSMPLATELDLLLKCTEGQYNKAFITTMDNGVEVLARLPNPNAVGAEYIIEEKAEGVPLESLWYQWQTESRLNLVTQLLDFETELTSLSFRRHGCIYYKKDLEMKGLPAYDLEAKPLLCGGRANEPDPALLEDFALGPLTEARLWEDDRATMVLDRGPWSTNAYARPRINPRRSLEEPESPDEYISLLDRYLQHVPHLSPPPLRTSLSHPDLHLDNIFVDPDTKKITCIIDWQSASVSEPFFQHSIPRLLLPVGSRTTHGQLDAAPEEGDVGKYPNKTADLLSHYQRLTKLKNGQRWTAMNVHNRSLLAELLSSLCGAWNRDDVFSFRHVLIHIAARWEEIGPSTTHCPILFTEKELELHSSELELIEGLGEVLHQLQTDNLIPLGGMVLRENYDRALSINNAVREMFVNMAESESQKVLYSRVWPYQDQDS</sequence>
<dbReference type="SUPFAM" id="SSF56112">
    <property type="entry name" value="Protein kinase-like (PK-like)"/>
    <property type="match status" value="1"/>
</dbReference>
<evidence type="ECO:0000256" key="6">
    <source>
        <dbReference type="ARBA" id="ARBA00031849"/>
    </source>
</evidence>
<evidence type="ECO:0000313" key="9">
    <source>
        <dbReference type="Proteomes" id="UP000800094"/>
    </source>
</evidence>
<accession>A0A6A6HWR1</accession>
<proteinExistence type="inferred from homology"/>
<protein>
    <recommendedName>
        <fullName evidence="3">Altered inheritance of mitochondria protein 9, mitochondrial</fullName>
    </recommendedName>
    <alternativeName>
        <fullName evidence="6">Found in mitochondrial proteome protein 29</fullName>
    </alternativeName>
</protein>
<dbReference type="GeneID" id="54584586"/>
<evidence type="ECO:0000313" key="8">
    <source>
        <dbReference type="EMBL" id="KAF2241820.1"/>
    </source>
</evidence>
<dbReference type="PANTHER" id="PTHR36091:SF1">
    <property type="entry name" value="ALTERED INHERITANCE OF MITOCHONDRIA PROTEIN 9, MITOCHONDRIAL"/>
    <property type="match status" value="1"/>
</dbReference>
<evidence type="ECO:0000256" key="2">
    <source>
        <dbReference type="ARBA" id="ARBA00005543"/>
    </source>
</evidence>
<dbReference type="Proteomes" id="UP000800094">
    <property type="component" value="Unassembled WGS sequence"/>
</dbReference>
<dbReference type="Gene3D" id="3.90.1200.10">
    <property type="match status" value="1"/>
</dbReference>
<evidence type="ECO:0000259" key="7">
    <source>
        <dbReference type="Pfam" id="PF01636"/>
    </source>
</evidence>
<dbReference type="OrthoDB" id="2831558at2759"/>
<dbReference type="GO" id="GO:0005739">
    <property type="term" value="C:mitochondrion"/>
    <property type="evidence" value="ECO:0007669"/>
    <property type="project" value="UniProtKB-SubCell"/>
</dbReference>
<keyword evidence="5" id="KW-0496">Mitochondrion</keyword>